<reference evidence="3" key="1">
    <citation type="journal article" date="2019" name="Int. J. Syst. Evol. Microbiol.">
        <title>The Global Catalogue of Microorganisms (GCM) 10K type strain sequencing project: providing services to taxonomists for standard genome sequencing and annotation.</title>
        <authorList>
            <consortium name="The Broad Institute Genomics Platform"/>
            <consortium name="The Broad Institute Genome Sequencing Center for Infectious Disease"/>
            <person name="Wu L."/>
            <person name="Ma J."/>
        </authorList>
    </citation>
    <scope>NUCLEOTIDE SEQUENCE [LARGE SCALE GENOMIC DNA]</scope>
    <source>
        <strain evidence="3">JCM 16211</strain>
    </source>
</reference>
<proteinExistence type="predicted"/>
<accession>A0ABP3CFU7</accession>
<keyword evidence="1" id="KW-0732">Signal</keyword>
<dbReference type="EMBL" id="BAAAFM010000003">
    <property type="protein sequence ID" value="GAA0203162.1"/>
    <property type="molecule type" value="Genomic_DNA"/>
</dbReference>
<comment type="caution">
    <text evidence="2">The sequence shown here is derived from an EMBL/GenBank/DDBJ whole genome shotgun (WGS) entry which is preliminary data.</text>
</comment>
<name>A0ABP3CFU7_9GAMM</name>
<keyword evidence="3" id="KW-1185">Reference proteome</keyword>
<feature type="chain" id="PRO_5046806241" evidence="1">
    <location>
        <begin position="22"/>
        <end position="68"/>
    </location>
</feature>
<sequence>MKYVKALIISFFFVAAMIAIQSNDQVINPTHIKADGPGTGNDGEDTSDRPWYCRVFQVGCGDSKENFR</sequence>
<evidence type="ECO:0000313" key="3">
    <source>
        <dbReference type="Proteomes" id="UP001501221"/>
    </source>
</evidence>
<gene>
    <name evidence="2" type="ORF">GCM10009123_08040</name>
</gene>
<dbReference type="RefSeq" id="WP_343986941.1">
    <property type="nucleotide sequence ID" value="NZ_BAAAFM010000003.1"/>
</dbReference>
<evidence type="ECO:0000256" key="1">
    <source>
        <dbReference type="SAM" id="SignalP"/>
    </source>
</evidence>
<feature type="signal peptide" evidence="1">
    <location>
        <begin position="1"/>
        <end position="21"/>
    </location>
</feature>
<evidence type="ECO:0000313" key="2">
    <source>
        <dbReference type="EMBL" id="GAA0203162.1"/>
    </source>
</evidence>
<protein>
    <submittedName>
        <fullName evidence="2">Uncharacterized protein</fullName>
    </submittedName>
</protein>
<organism evidence="2 3">
    <name type="scientific">Kangiella japonica</name>
    <dbReference type="NCBI Taxonomy" id="647384"/>
    <lineage>
        <taxon>Bacteria</taxon>
        <taxon>Pseudomonadati</taxon>
        <taxon>Pseudomonadota</taxon>
        <taxon>Gammaproteobacteria</taxon>
        <taxon>Kangiellales</taxon>
        <taxon>Kangiellaceae</taxon>
        <taxon>Kangiella</taxon>
    </lineage>
</organism>
<dbReference type="Proteomes" id="UP001501221">
    <property type="component" value="Unassembled WGS sequence"/>
</dbReference>